<feature type="compositionally biased region" description="Low complexity" evidence="1">
    <location>
        <begin position="89"/>
        <end position="101"/>
    </location>
</feature>
<reference evidence="2" key="1">
    <citation type="journal article" date="2020" name="Stud. Mycol.">
        <title>101 Dothideomycetes genomes: a test case for predicting lifestyles and emergence of pathogens.</title>
        <authorList>
            <person name="Haridas S."/>
            <person name="Albert R."/>
            <person name="Binder M."/>
            <person name="Bloem J."/>
            <person name="Labutti K."/>
            <person name="Salamov A."/>
            <person name="Andreopoulos B."/>
            <person name="Baker S."/>
            <person name="Barry K."/>
            <person name="Bills G."/>
            <person name="Bluhm B."/>
            <person name="Cannon C."/>
            <person name="Castanera R."/>
            <person name="Culley D."/>
            <person name="Daum C."/>
            <person name="Ezra D."/>
            <person name="Gonzalez J."/>
            <person name="Henrissat B."/>
            <person name="Kuo A."/>
            <person name="Liang C."/>
            <person name="Lipzen A."/>
            <person name="Lutzoni F."/>
            <person name="Magnuson J."/>
            <person name="Mondo S."/>
            <person name="Nolan M."/>
            <person name="Ohm R."/>
            <person name="Pangilinan J."/>
            <person name="Park H.-J."/>
            <person name="Ramirez L."/>
            <person name="Alfaro M."/>
            <person name="Sun H."/>
            <person name="Tritt A."/>
            <person name="Yoshinaga Y."/>
            <person name="Zwiers L.-H."/>
            <person name="Turgeon B."/>
            <person name="Goodwin S."/>
            <person name="Spatafora J."/>
            <person name="Crous P."/>
            <person name="Grigoriev I."/>
        </authorList>
    </citation>
    <scope>NUCLEOTIDE SEQUENCE</scope>
    <source>
        <strain evidence="2">CBS 133067</strain>
    </source>
</reference>
<evidence type="ECO:0000313" key="3">
    <source>
        <dbReference type="Proteomes" id="UP000799772"/>
    </source>
</evidence>
<feature type="region of interest" description="Disordered" evidence="1">
    <location>
        <begin position="82"/>
        <end position="101"/>
    </location>
</feature>
<sequence length="265" mass="29903">MSTEVASNETPHGPCRQRQVNGVYWKNESTQIPVYYDVRSIDDMLSLIRTNLSRERDEIVPDTVQLDVLFNPGATLAIEGLQPTEQSQSSASGGPPAGNAPEVKWMTTVEILSYPQDLEDWRKFYQTVAKSFVRSIADTDGYSYSMRQFFLTKGGEVRTRYVCKDSTQNRDRVSSSRISRKKTIRTDGTVSKGRSKKRQPAVDAGDPTSSRRLPTYECKGYISVDFCTTAQTIKIRYRHLPIHRAVGNSVNLRNEHQQDAPDLDG</sequence>
<accession>A0A9P4M7T0</accession>
<comment type="caution">
    <text evidence="2">The sequence shown here is derived from an EMBL/GenBank/DDBJ whole genome shotgun (WGS) entry which is preliminary data.</text>
</comment>
<gene>
    <name evidence="2" type="ORF">NA57DRAFT_74410</name>
</gene>
<protein>
    <submittedName>
        <fullName evidence="2">Uncharacterized protein</fullName>
    </submittedName>
</protein>
<dbReference type="AlphaFoldDB" id="A0A9P4M7T0"/>
<name>A0A9P4M7T0_9PEZI</name>
<proteinExistence type="predicted"/>
<dbReference type="Proteomes" id="UP000799772">
    <property type="component" value="Unassembled WGS sequence"/>
</dbReference>
<dbReference type="OrthoDB" id="3251668at2759"/>
<evidence type="ECO:0000256" key="1">
    <source>
        <dbReference type="SAM" id="MobiDB-lite"/>
    </source>
</evidence>
<keyword evidence="3" id="KW-1185">Reference proteome</keyword>
<dbReference type="EMBL" id="ML978124">
    <property type="protein sequence ID" value="KAF2100813.1"/>
    <property type="molecule type" value="Genomic_DNA"/>
</dbReference>
<organism evidence="2 3">
    <name type="scientific">Rhizodiscina lignyota</name>
    <dbReference type="NCBI Taxonomy" id="1504668"/>
    <lineage>
        <taxon>Eukaryota</taxon>
        <taxon>Fungi</taxon>
        <taxon>Dikarya</taxon>
        <taxon>Ascomycota</taxon>
        <taxon>Pezizomycotina</taxon>
        <taxon>Dothideomycetes</taxon>
        <taxon>Pleosporomycetidae</taxon>
        <taxon>Aulographales</taxon>
        <taxon>Rhizodiscinaceae</taxon>
        <taxon>Rhizodiscina</taxon>
    </lineage>
</organism>
<evidence type="ECO:0000313" key="2">
    <source>
        <dbReference type="EMBL" id="KAF2100813.1"/>
    </source>
</evidence>
<feature type="region of interest" description="Disordered" evidence="1">
    <location>
        <begin position="165"/>
        <end position="210"/>
    </location>
</feature>
<feature type="compositionally biased region" description="Basic and acidic residues" evidence="1">
    <location>
        <begin position="165"/>
        <end position="174"/>
    </location>
</feature>